<reference evidence="3 4" key="1">
    <citation type="submission" date="2008-07" db="EMBL/GenBank/DDBJ databases">
        <authorList>
            <person name="Tandeau de Marsac N."/>
            <person name="Ferriera S."/>
            <person name="Johnson J."/>
            <person name="Kravitz S."/>
            <person name="Beeson K."/>
            <person name="Sutton G."/>
            <person name="Rogers Y.-H."/>
            <person name="Friedman R."/>
            <person name="Frazier M."/>
            <person name="Venter J.C."/>
        </authorList>
    </citation>
    <scope>NUCLEOTIDE SEQUENCE [LARGE SCALE GENOMIC DNA]</scope>
    <source>
        <strain evidence="3 4">PCC 7420</strain>
    </source>
</reference>
<proteinExistence type="predicted"/>
<dbReference type="OrthoDB" id="462701at2"/>
<evidence type="ECO:0000313" key="4">
    <source>
        <dbReference type="Proteomes" id="UP000003835"/>
    </source>
</evidence>
<protein>
    <recommendedName>
        <fullName evidence="5">General stress protein 17M-like domain-containing protein</fullName>
    </recommendedName>
</protein>
<keyword evidence="2" id="KW-0472">Membrane</keyword>
<dbReference type="EMBL" id="DS989842">
    <property type="protein sequence ID" value="EDX78110.1"/>
    <property type="molecule type" value="Genomic_DNA"/>
</dbReference>
<evidence type="ECO:0008006" key="5">
    <source>
        <dbReference type="Google" id="ProtNLM"/>
    </source>
</evidence>
<dbReference type="InterPro" id="IPR052948">
    <property type="entry name" value="Low_temp-induced_all0457"/>
</dbReference>
<dbReference type="PANTHER" id="PTHR36109">
    <property type="entry name" value="MEMBRANE PROTEIN-RELATED"/>
    <property type="match status" value="1"/>
</dbReference>
<dbReference type="PANTHER" id="PTHR36109:SF2">
    <property type="entry name" value="MEMBRANE PROTEIN"/>
    <property type="match status" value="1"/>
</dbReference>
<feature type="compositionally biased region" description="Basic and acidic residues" evidence="1">
    <location>
        <begin position="223"/>
        <end position="245"/>
    </location>
</feature>
<dbReference type="RefSeq" id="WP_006098546.1">
    <property type="nucleotide sequence ID" value="NZ_DS989842.1"/>
</dbReference>
<feature type="transmembrane region" description="Helical" evidence="2">
    <location>
        <begin position="72"/>
        <end position="97"/>
    </location>
</feature>
<organism evidence="3 4">
    <name type="scientific">Coleofasciculus chthonoplastes PCC 7420</name>
    <dbReference type="NCBI Taxonomy" id="118168"/>
    <lineage>
        <taxon>Bacteria</taxon>
        <taxon>Bacillati</taxon>
        <taxon>Cyanobacteriota</taxon>
        <taxon>Cyanophyceae</taxon>
        <taxon>Coleofasciculales</taxon>
        <taxon>Coleofasciculaceae</taxon>
        <taxon>Coleofasciculus</taxon>
    </lineage>
</organism>
<keyword evidence="4" id="KW-1185">Reference proteome</keyword>
<accession>B4VJJ5</accession>
<dbReference type="AlphaFoldDB" id="B4VJJ5"/>
<dbReference type="STRING" id="118168.MC7420_7848"/>
<dbReference type="Proteomes" id="UP000003835">
    <property type="component" value="Unassembled WGS sequence"/>
</dbReference>
<keyword evidence="2" id="KW-1133">Transmembrane helix</keyword>
<feature type="transmembrane region" description="Helical" evidence="2">
    <location>
        <begin position="117"/>
        <end position="139"/>
    </location>
</feature>
<evidence type="ECO:0000313" key="3">
    <source>
        <dbReference type="EMBL" id="EDX78110.1"/>
    </source>
</evidence>
<evidence type="ECO:0000256" key="1">
    <source>
        <dbReference type="SAM" id="MobiDB-lite"/>
    </source>
</evidence>
<keyword evidence="2" id="KW-0812">Transmembrane</keyword>
<gene>
    <name evidence="3" type="ORF">MC7420_7848</name>
</gene>
<feature type="region of interest" description="Disordered" evidence="1">
    <location>
        <begin position="204"/>
        <end position="251"/>
    </location>
</feature>
<evidence type="ECO:0000256" key="2">
    <source>
        <dbReference type="SAM" id="Phobius"/>
    </source>
</evidence>
<dbReference type="eggNOG" id="COG3861">
    <property type="taxonomic scope" value="Bacteria"/>
</dbReference>
<name>B4VJJ5_9CYAN</name>
<dbReference type="HOGENOM" id="CLU_083853_0_0_3"/>
<sequence length="251" mass="27042">MLEKEKFVPETRDYKRVVGIFPKREDLQDTIQALKDANFDMERVSLLARNIEDVEGAKEITERQGNEAKEGAGIGATTGTLLGGVGGFLIGVGVLAIPGVGPILAAGAEIGALGSTLAGAGVGAAAGGIIGALIGLGIPEEKAKVYNERVKAGDYLLMVSGSEEKVEHAASIMRDRHAEELEIFEAPEQVEHEHEEDVHLKEKHVETHVEQKPVSTAKQPRTNHREVVQAHDLEGDKDPEVVIVDKRKKVR</sequence>